<evidence type="ECO:0000259" key="8">
    <source>
        <dbReference type="PROSITE" id="PS50110"/>
    </source>
</evidence>
<dbReference type="InterPro" id="IPR025944">
    <property type="entry name" value="Sigma_54_int_dom_CS"/>
</dbReference>
<dbReference type="InterPro" id="IPR002078">
    <property type="entry name" value="Sigma_54_int"/>
</dbReference>
<keyword evidence="6" id="KW-0597">Phosphoprotein</keyword>
<evidence type="ECO:0000256" key="2">
    <source>
        <dbReference type="ARBA" id="ARBA00022840"/>
    </source>
</evidence>
<dbReference type="Pfam" id="PF00072">
    <property type="entry name" value="Response_reg"/>
    <property type="match status" value="1"/>
</dbReference>
<feature type="modified residue" description="4-aspartylphosphate" evidence="6">
    <location>
        <position position="29"/>
    </location>
</feature>
<dbReference type="InterPro" id="IPR058031">
    <property type="entry name" value="AAA_lid_NorR"/>
</dbReference>
<dbReference type="InterPro" id="IPR025943">
    <property type="entry name" value="Sigma_54_int_dom_ATP-bd_2"/>
</dbReference>
<dbReference type="GO" id="GO:0006355">
    <property type="term" value="P:regulation of DNA-templated transcription"/>
    <property type="evidence" value="ECO:0007669"/>
    <property type="project" value="InterPro"/>
</dbReference>
<keyword evidence="2" id="KW-0067">ATP-binding</keyword>
<protein>
    <submittedName>
        <fullName evidence="9">Response regulator with CheY-like receiver, AAA-type ATPase, and DNA-binding domains</fullName>
    </submittedName>
</protein>
<dbReference type="PANTHER" id="PTHR32071">
    <property type="entry name" value="TRANSCRIPTIONAL REGULATORY PROTEIN"/>
    <property type="match status" value="1"/>
</dbReference>
<dbReference type="Gene3D" id="1.10.8.60">
    <property type="match status" value="1"/>
</dbReference>
<keyword evidence="1" id="KW-0547">Nucleotide-binding</keyword>
<dbReference type="Proteomes" id="UP000005778">
    <property type="component" value="Chromosome"/>
</dbReference>
<dbReference type="SUPFAM" id="SSF52540">
    <property type="entry name" value="P-loop containing nucleoside triphosphate hydrolases"/>
    <property type="match status" value="1"/>
</dbReference>
<evidence type="ECO:0000256" key="5">
    <source>
        <dbReference type="ARBA" id="ARBA00023163"/>
    </source>
</evidence>
<dbReference type="Pfam" id="PF25601">
    <property type="entry name" value="AAA_lid_14"/>
    <property type="match status" value="1"/>
</dbReference>
<dbReference type="Pfam" id="PF02954">
    <property type="entry name" value="HTH_8"/>
    <property type="match status" value="1"/>
</dbReference>
<organism evidence="9 10">
    <name type="scientific">Desulfobacter postgatei 2ac9</name>
    <dbReference type="NCBI Taxonomy" id="879212"/>
    <lineage>
        <taxon>Bacteria</taxon>
        <taxon>Pseudomonadati</taxon>
        <taxon>Thermodesulfobacteriota</taxon>
        <taxon>Desulfobacteria</taxon>
        <taxon>Desulfobacterales</taxon>
        <taxon>Desulfobacteraceae</taxon>
        <taxon>Desulfobacter</taxon>
    </lineage>
</organism>
<dbReference type="Gene3D" id="3.40.50.300">
    <property type="entry name" value="P-loop containing nucleotide triphosphate hydrolases"/>
    <property type="match status" value="1"/>
</dbReference>
<evidence type="ECO:0000259" key="7">
    <source>
        <dbReference type="PROSITE" id="PS50045"/>
    </source>
</evidence>
<dbReference type="GO" id="GO:0043565">
    <property type="term" value="F:sequence-specific DNA binding"/>
    <property type="evidence" value="ECO:0007669"/>
    <property type="project" value="InterPro"/>
</dbReference>
<dbReference type="RefSeq" id="WP_004072326.1">
    <property type="nucleotide sequence ID" value="NZ_CM001488.1"/>
</dbReference>
<dbReference type="CDD" id="cd00009">
    <property type="entry name" value="AAA"/>
    <property type="match status" value="1"/>
</dbReference>
<evidence type="ECO:0000256" key="3">
    <source>
        <dbReference type="ARBA" id="ARBA00023015"/>
    </source>
</evidence>
<dbReference type="HOGENOM" id="CLU_000445_0_6_7"/>
<dbReference type="InterPro" id="IPR002197">
    <property type="entry name" value="HTH_Fis"/>
</dbReference>
<dbReference type="SMART" id="SM00382">
    <property type="entry name" value="AAA"/>
    <property type="match status" value="1"/>
</dbReference>
<keyword evidence="3" id="KW-0805">Transcription regulation</keyword>
<dbReference type="SUPFAM" id="SSF46689">
    <property type="entry name" value="Homeodomain-like"/>
    <property type="match status" value="1"/>
</dbReference>
<dbReference type="FunFam" id="3.40.50.300:FF:000006">
    <property type="entry name" value="DNA-binding transcriptional regulator NtrC"/>
    <property type="match status" value="1"/>
</dbReference>
<dbReference type="InterPro" id="IPR003593">
    <property type="entry name" value="AAA+_ATPase"/>
</dbReference>
<dbReference type="PRINTS" id="PR01590">
    <property type="entry name" value="HTHFIS"/>
</dbReference>
<dbReference type="InterPro" id="IPR011006">
    <property type="entry name" value="CheY-like_superfamily"/>
</dbReference>
<dbReference type="PROSITE" id="PS50045">
    <property type="entry name" value="SIGMA54_INTERACT_4"/>
    <property type="match status" value="1"/>
</dbReference>
<dbReference type="InterPro" id="IPR001789">
    <property type="entry name" value="Sig_transdc_resp-reg_receiver"/>
</dbReference>
<dbReference type="Gene3D" id="1.10.10.60">
    <property type="entry name" value="Homeodomain-like"/>
    <property type="match status" value="1"/>
</dbReference>
<dbReference type="AlphaFoldDB" id="I5B1A2"/>
<reference evidence="9 10" key="1">
    <citation type="submission" date="2011-09" db="EMBL/GenBank/DDBJ databases">
        <authorList>
            <consortium name="US DOE Joint Genome Institute (JGI-PGF)"/>
            <person name="Lucas S."/>
            <person name="Han J."/>
            <person name="Lapidus A."/>
            <person name="Cheng J.-F."/>
            <person name="Goodwin L."/>
            <person name="Pitluck S."/>
            <person name="Peters L."/>
            <person name="Land M.L."/>
            <person name="Hauser L."/>
            <person name="Orellana R."/>
            <person name="Lovley D."/>
            <person name="Woyke T.J."/>
        </authorList>
    </citation>
    <scope>NUCLEOTIDE SEQUENCE [LARGE SCALE GENOMIC DNA]</scope>
    <source>
        <strain evidence="9 10">2ac9</strain>
    </source>
</reference>
<evidence type="ECO:0000313" key="9">
    <source>
        <dbReference type="EMBL" id="EIM63265.1"/>
    </source>
</evidence>
<reference evidence="9 10" key="2">
    <citation type="submission" date="2012-02" db="EMBL/GenBank/DDBJ databases">
        <title>Improved High-Quality Draft sequence of Desulfobacter postgatei 2ac9.</title>
        <authorList>
            <consortium name="US DOE Joint Genome Institute"/>
            <person name="Lucas S."/>
            <person name="Han J."/>
            <person name="Lapidus A."/>
            <person name="Cheng J.-F."/>
            <person name="Goodwin L."/>
            <person name="Pitluck S."/>
            <person name="Peters L."/>
            <person name="Ovchinnikova G."/>
            <person name="Held B."/>
            <person name="Detter J.C."/>
            <person name="Han C."/>
            <person name="Tapia R."/>
            <person name="Land M."/>
            <person name="Hauser L."/>
            <person name="Kyrpides N."/>
            <person name="Ivanova N."/>
            <person name="Pagani I."/>
            <person name="Orellana R."/>
            <person name="Lovley D."/>
            <person name="Woyke T."/>
        </authorList>
    </citation>
    <scope>NUCLEOTIDE SEQUENCE [LARGE SCALE GENOMIC DNA]</scope>
    <source>
        <strain evidence="9 10">2ac9</strain>
    </source>
</reference>
<dbReference type="GO" id="GO:0005524">
    <property type="term" value="F:ATP binding"/>
    <property type="evidence" value="ECO:0007669"/>
    <property type="project" value="UniProtKB-KW"/>
</dbReference>
<feature type="domain" description="Sigma-54 factor interaction" evidence="7">
    <location>
        <begin position="119"/>
        <end position="348"/>
    </location>
</feature>
<evidence type="ECO:0000256" key="4">
    <source>
        <dbReference type="ARBA" id="ARBA00023125"/>
    </source>
</evidence>
<keyword evidence="5" id="KW-0804">Transcription</keyword>
<accession>I5B1A2</accession>
<evidence type="ECO:0000256" key="6">
    <source>
        <dbReference type="PROSITE-ProRule" id="PRU00169"/>
    </source>
</evidence>
<dbReference type="EMBL" id="CM001488">
    <property type="protein sequence ID" value="EIM63265.1"/>
    <property type="molecule type" value="Genomic_DNA"/>
</dbReference>
<dbReference type="InterPro" id="IPR009057">
    <property type="entry name" value="Homeodomain-like_sf"/>
</dbReference>
<keyword evidence="10" id="KW-1185">Reference proteome</keyword>
<dbReference type="PROSITE" id="PS00688">
    <property type="entry name" value="SIGMA54_INTERACT_3"/>
    <property type="match status" value="1"/>
</dbReference>
<gene>
    <name evidence="9" type="ORF">DespoDRAFT_01307</name>
</gene>
<dbReference type="eggNOG" id="COG2204">
    <property type="taxonomic scope" value="Bacteria"/>
</dbReference>
<dbReference type="SMART" id="SM00448">
    <property type="entry name" value="REC"/>
    <property type="match status" value="1"/>
</dbReference>
<evidence type="ECO:0000256" key="1">
    <source>
        <dbReference type="ARBA" id="ARBA00022741"/>
    </source>
</evidence>
<dbReference type="Gene3D" id="3.40.50.2300">
    <property type="match status" value="1"/>
</dbReference>
<dbReference type="PROSITE" id="PS00676">
    <property type="entry name" value="SIGMA54_INTERACT_2"/>
    <property type="match status" value="1"/>
</dbReference>
<sequence>MGYDVYSTKSGEQALKQIKQHSFDLVISDLKLPGIDGKQILKAAKKYDAGIMFIMITAYGTVDTAVSAMKEGAEDYILKPFDMEELKVVVKKTLEKKSLLIDNIHLKRQLKQEYSFDNIIGNSPSMMAVFKTIHHVKDSKSTVLICGETGTGKELVAKAIHYNGDRAAKPYIPVNCAAINENLMSSELFGHVKGAYTGAISDKQGFFEAADGGTLFLDEIGDIGKGLQQTLLRAIESGEIRPVGSFERKIVQVRIIAATNKNLEDMVEKGRFREDLYYRLNVVTINLPPLRERIDDVALLAFYFLRRYAAQNNKQIDQISYDALKLMEKYNWPGNVRELENIIERATLFEETPALTVESLPSIFRHSVSRTPRRNINSLDQMNRTHIEEVLESTGGNKTEASKILGINRSTLYRIMKRFKSKRLANPIYKSLACHEKMSHLLISGGSSYVKSKQEKSKAHPILEAPY</sequence>
<dbReference type="PROSITE" id="PS00675">
    <property type="entry name" value="SIGMA54_INTERACT_1"/>
    <property type="match status" value="1"/>
</dbReference>
<feature type="domain" description="Response regulatory" evidence="8">
    <location>
        <begin position="1"/>
        <end position="94"/>
    </location>
</feature>
<dbReference type="InterPro" id="IPR025662">
    <property type="entry name" value="Sigma_54_int_dom_ATP-bd_1"/>
</dbReference>
<dbReference type="GO" id="GO:0000160">
    <property type="term" value="P:phosphorelay signal transduction system"/>
    <property type="evidence" value="ECO:0007669"/>
    <property type="project" value="InterPro"/>
</dbReference>
<dbReference type="STRING" id="879212.DespoDRAFT_01307"/>
<dbReference type="InterPro" id="IPR027417">
    <property type="entry name" value="P-loop_NTPase"/>
</dbReference>
<dbReference type="PROSITE" id="PS50110">
    <property type="entry name" value="RESPONSE_REGULATORY"/>
    <property type="match status" value="1"/>
</dbReference>
<dbReference type="SUPFAM" id="SSF52172">
    <property type="entry name" value="CheY-like"/>
    <property type="match status" value="1"/>
</dbReference>
<dbReference type="Pfam" id="PF00158">
    <property type="entry name" value="Sigma54_activat"/>
    <property type="match status" value="1"/>
</dbReference>
<evidence type="ECO:0000313" key="10">
    <source>
        <dbReference type="Proteomes" id="UP000005778"/>
    </source>
</evidence>
<keyword evidence="4 9" id="KW-0238">DNA-binding</keyword>
<name>I5B1A2_9BACT</name>
<proteinExistence type="predicted"/>